<reference evidence="2 3" key="1">
    <citation type="journal article" date="2024" name="IMA Fungus">
        <title>IMA Genome - F19 : A genome assembly and annotation guide to empower mycologists, including annotated draft genome sequences of Ceratocystis pirilliformis, Diaporthe australafricana, Fusarium ophioides, Paecilomyces lecythidis, and Sporothrix stenoceras.</title>
        <authorList>
            <person name="Aylward J."/>
            <person name="Wilson A.M."/>
            <person name="Visagie C.M."/>
            <person name="Spraker J."/>
            <person name="Barnes I."/>
            <person name="Buitendag C."/>
            <person name="Ceriani C."/>
            <person name="Del Mar Angel L."/>
            <person name="du Plessis D."/>
            <person name="Fuchs T."/>
            <person name="Gasser K."/>
            <person name="Kramer D."/>
            <person name="Li W."/>
            <person name="Munsamy K."/>
            <person name="Piso A."/>
            <person name="Price J.L."/>
            <person name="Sonnekus B."/>
            <person name="Thomas C."/>
            <person name="van der Nest A."/>
            <person name="van Dijk A."/>
            <person name="van Heerden A."/>
            <person name="van Vuuren N."/>
            <person name="Yilmaz N."/>
            <person name="Duong T.A."/>
            <person name="van der Merwe N.A."/>
            <person name="Wingfield M.J."/>
            <person name="Wingfield B.D."/>
        </authorList>
    </citation>
    <scope>NUCLEOTIDE SEQUENCE [LARGE SCALE GENOMIC DNA]</scope>
    <source>
        <strain evidence="2 3">CMW 18300</strain>
    </source>
</reference>
<comment type="caution">
    <text evidence="2">The sequence shown here is derived from an EMBL/GenBank/DDBJ whole genome shotgun (WGS) entry which is preliminary data.</text>
</comment>
<evidence type="ECO:0000256" key="1">
    <source>
        <dbReference type="SAM" id="Phobius"/>
    </source>
</evidence>
<evidence type="ECO:0000313" key="3">
    <source>
        <dbReference type="Proteomes" id="UP001583177"/>
    </source>
</evidence>
<gene>
    <name evidence="2" type="ORF">Daus18300_011403</name>
</gene>
<accession>A0ABR3W6W2</accession>
<dbReference type="Proteomes" id="UP001583177">
    <property type="component" value="Unassembled WGS sequence"/>
</dbReference>
<keyword evidence="3" id="KW-1185">Reference proteome</keyword>
<feature type="transmembrane region" description="Helical" evidence="1">
    <location>
        <begin position="144"/>
        <end position="167"/>
    </location>
</feature>
<evidence type="ECO:0000313" key="2">
    <source>
        <dbReference type="EMBL" id="KAL1854482.1"/>
    </source>
</evidence>
<dbReference type="InterPro" id="IPR002523">
    <property type="entry name" value="MgTranspt_CorA/ZnTranspt_ZntB"/>
</dbReference>
<keyword evidence="1" id="KW-0472">Membrane</keyword>
<protein>
    <submittedName>
        <fullName evidence="2">Uncharacterized protein</fullName>
    </submittedName>
</protein>
<dbReference type="EMBL" id="JAWRVE010000138">
    <property type="protein sequence ID" value="KAL1854482.1"/>
    <property type="molecule type" value="Genomic_DNA"/>
</dbReference>
<proteinExistence type="predicted"/>
<keyword evidence="1" id="KW-1133">Transmembrane helix</keyword>
<feature type="transmembrane region" description="Helical" evidence="1">
    <location>
        <begin position="173"/>
        <end position="192"/>
    </location>
</feature>
<sequence>MFSQHQRLMSSNCNNYGKLMGREYKRVKYRWKSVRDQPLFILMDLNRLFNNFKVSVARSCWEIETHMDFKTHELAQISKARVFQQYLDQSTNRPKQADSLCDRLYDLGNELETVNLEVDMLREQCNYLMDAEFKTVAARTDARLGILTVLAFVITPAGFVVSLFSVINAGTTQLVISTVVVAFFSILVYGVGDRLAERKRLPSDFAVSGRDHIDGDEQRWRYC</sequence>
<dbReference type="Pfam" id="PF01544">
    <property type="entry name" value="CorA"/>
    <property type="match status" value="1"/>
</dbReference>
<name>A0ABR3W6W2_9PEZI</name>
<organism evidence="2 3">
    <name type="scientific">Diaporthe australafricana</name>
    <dbReference type="NCBI Taxonomy" id="127596"/>
    <lineage>
        <taxon>Eukaryota</taxon>
        <taxon>Fungi</taxon>
        <taxon>Dikarya</taxon>
        <taxon>Ascomycota</taxon>
        <taxon>Pezizomycotina</taxon>
        <taxon>Sordariomycetes</taxon>
        <taxon>Sordariomycetidae</taxon>
        <taxon>Diaporthales</taxon>
        <taxon>Diaporthaceae</taxon>
        <taxon>Diaporthe</taxon>
    </lineage>
</organism>
<keyword evidence="1" id="KW-0812">Transmembrane</keyword>